<protein>
    <recommendedName>
        <fullName evidence="5">Release factor glutamine methyltransferase</fullName>
        <shortName evidence="5">RF MTase</shortName>
        <ecNumber evidence="5">2.1.1.297</ecNumber>
    </recommendedName>
    <alternativeName>
        <fullName evidence="5">N5-glutamine methyltransferase PrmC</fullName>
    </alternativeName>
    <alternativeName>
        <fullName evidence="5">Protein-(glutamine-N5) MTase PrmC</fullName>
    </alternativeName>
    <alternativeName>
        <fullName evidence="5">Protein-glutamine N-methyltransferase PrmC</fullName>
    </alternativeName>
</protein>
<evidence type="ECO:0000256" key="5">
    <source>
        <dbReference type="HAMAP-Rule" id="MF_02126"/>
    </source>
</evidence>
<dbReference type="Pfam" id="PF17827">
    <property type="entry name" value="PrmC_N"/>
    <property type="match status" value="1"/>
</dbReference>
<dbReference type="OrthoDB" id="9800643at2"/>
<dbReference type="Gene3D" id="3.40.50.150">
    <property type="entry name" value="Vaccinia Virus protein VP39"/>
    <property type="match status" value="1"/>
</dbReference>
<keyword evidence="3 5" id="KW-0949">S-adenosyl-L-methionine</keyword>
<dbReference type="InterPro" id="IPR004556">
    <property type="entry name" value="HemK-like"/>
</dbReference>
<feature type="binding site" evidence="5">
    <location>
        <position position="186"/>
    </location>
    <ligand>
        <name>S-adenosyl-L-methionine</name>
        <dbReference type="ChEBI" id="CHEBI:59789"/>
    </ligand>
</feature>
<dbReference type="InterPro" id="IPR019874">
    <property type="entry name" value="RF_methyltr_PrmC"/>
</dbReference>
<evidence type="ECO:0000256" key="2">
    <source>
        <dbReference type="ARBA" id="ARBA00022679"/>
    </source>
</evidence>
<dbReference type="EMBL" id="PSNX01000012">
    <property type="protein sequence ID" value="PPE65609.1"/>
    <property type="molecule type" value="Genomic_DNA"/>
</dbReference>
<sequence length="277" mass="29596">MTTVAQALQEAAVLGVDRLDAQLLLAEVLGLGEREARAWLRAHDTDRIDEPQRQRYHALLQRRRAGEPVAYLLGRKEFHGLMLQVGPEVLVPRPDTEVLVEWAVEALEGRTAPRVLDLGTGSGAIALALARARPDAQVSAVDLSTQALEVAMSNATRLGLGLRGLQGSWWQALPEGEAPFDLVVSNPPYIAEGDPHLAALVHEPALALSSGPDGLDAIRTIVAGAARYLHAGAWLLLEHGHDQADAVQALLTQAGFGAVASRHDLAGHRRCTGGQRP</sequence>
<dbReference type="PROSITE" id="PS00092">
    <property type="entry name" value="N6_MTASE"/>
    <property type="match status" value="1"/>
</dbReference>
<dbReference type="PANTHER" id="PTHR18895:SF74">
    <property type="entry name" value="MTRF1L RELEASE FACTOR GLUTAMINE METHYLTRANSFERASE"/>
    <property type="match status" value="1"/>
</dbReference>
<comment type="function">
    <text evidence="5">Methylates the class 1 translation termination release factors RF1/PrfA and RF2/PrfB on the glutamine residue of the universally conserved GGQ motif.</text>
</comment>
<evidence type="ECO:0000256" key="3">
    <source>
        <dbReference type="ARBA" id="ARBA00022691"/>
    </source>
</evidence>
<name>A0A2S5SSC9_9BURK</name>
<dbReference type="InterPro" id="IPR040758">
    <property type="entry name" value="PrmC_N"/>
</dbReference>
<comment type="caution">
    <text evidence="8">The sequence shown here is derived from an EMBL/GenBank/DDBJ whole genome shotgun (WGS) entry which is preliminary data.</text>
</comment>
<keyword evidence="9" id="KW-1185">Reference proteome</keyword>
<dbReference type="NCBIfam" id="TIGR00536">
    <property type="entry name" value="hemK_fam"/>
    <property type="match status" value="1"/>
</dbReference>
<dbReference type="Gene3D" id="1.10.8.10">
    <property type="entry name" value="DNA helicase RuvA subunit, C-terminal domain"/>
    <property type="match status" value="1"/>
</dbReference>
<dbReference type="GO" id="GO:0032259">
    <property type="term" value="P:methylation"/>
    <property type="evidence" value="ECO:0007669"/>
    <property type="project" value="UniProtKB-KW"/>
</dbReference>
<dbReference type="InterPro" id="IPR029063">
    <property type="entry name" value="SAM-dependent_MTases_sf"/>
</dbReference>
<evidence type="ECO:0000256" key="1">
    <source>
        <dbReference type="ARBA" id="ARBA00022603"/>
    </source>
</evidence>
<keyword evidence="1 5" id="KW-0489">Methyltransferase</keyword>
<evidence type="ECO:0000259" key="6">
    <source>
        <dbReference type="Pfam" id="PF05175"/>
    </source>
</evidence>
<dbReference type="GO" id="GO:0003676">
    <property type="term" value="F:nucleic acid binding"/>
    <property type="evidence" value="ECO:0007669"/>
    <property type="project" value="InterPro"/>
</dbReference>
<reference evidence="8 9" key="1">
    <citation type="submission" date="2018-02" db="EMBL/GenBank/DDBJ databases">
        <title>Reclassifiation of [Polyangium] brachysporum DSM 7029 as Guopingzhaonella breviflexa gen. nov., sp. nov., a member of the family Comamonadaceae.</title>
        <authorList>
            <person name="Tang B."/>
        </authorList>
    </citation>
    <scope>NUCLEOTIDE SEQUENCE [LARGE SCALE GENOMIC DNA]</scope>
    <source>
        <strain evidence="8 9">BCRC 80649</strain>
    </source>
</reference>
<evidence type="ECO:0000259" key="7">
    <source>
        <dbReference type="Pfam" id="PF17827"/>
    </source>
</evidence>
<dbReference type="InterPro" id="IPR002052">
    <property type="entry name" value="DNA_methylase_N6_adenine_CS"/>
</dbReference>
<dbReference type="CDD" id="cd02440">
    <property type="entry name" value="AdoMet_MTases"/>
    <property type="match status" value="1"/>
</dbReference>
<dbReference type="InterPro" id="IPR050320">
    <property type="entry name" value="N5-glutamine_MTase"/>
</dbReference>
<organism evidence="8 9">
    <name type="scientific">Caldimonas caldifontis</name>
    <dbReference type="NCBI Taxonomy" id="1452508"/>
    <lineage>
        <taxon>Bacteria</taxon>
        <taxon>Pseudomonadati</taxon>
        <taxon>Pseudomonadota</taxon>
        <taxon>Betaproteobacteria</taxon>
        <taxon>Burkholderiales</taxon>
        <taxon>Sphaerotilaceae</taxon>
        <taxon>Caldimonas</taxon>
    </lineage>
</organism>
<feature type="binding site" evidence="5">
    <location>
        <position position="169"/>
    </location>
    <ligand>
        <name>S-adenosyl-L-methionine</name>
        <dbReference type="ChEBI" id="CHEBI:59789"/>
    </ligand>
</feature>
<feature type="binding site" evidence="5">
    <location>
        <begin position="119"/>
        <end position="123"/>
    </location>
    <ligand>
        <name>S-adenosyl-L-methionine</name>
        <dbReference type="ChEBI" id="CHEBI:59789"/>
    </ligand>
</feature>
<feature type="domain" description="Methyltransferase small" evidence="6">
    <location>
        <begin position="104"/>
        <end position="195"/>
    </location>
</feature>
<dbReference type="NCBIfam" id="TIGR03534">
    <property type="entry name" value="RF_mod_PrmC"/>
    <property type="match status" value="1"/>
</dbReference>
<feature type="binding site" evidence="5">
    <location>
        <position position="142"/>
    </location>
    <ligand>
        <name>S-adenosyl-L-methionine</name>
        <dbReference type="ChEBI" id="CHEBI:59789"/>
    </ligand>
</feature>
<dbReference type="Proteomes" id="UP000238605">
    <property type="component" value="Unassembled WGS sequence"/>
</dbReference>
<dbReference type="GO" id="GO:0102559">
    <property type="term" value="F:peptide chain release factor N(5)-glutamine methyltransferase activity"/>
    <property type="evidence" value="ECO:0007669"/>
    <property type="project" value="UniProtKB-EC"/>
</dbReference>
<feature type="domain" description="Release factor glutamine methyltransferase N-terminal" evidence="7">
    <location>
        <begin position="5"/>
        <end position="74"/>
    </location>
</feature>
<dbReference type="SUPFAM" id="SSF53335">
    <property type="entry name" value="S-adenosyl-L-methionine-dependent methyltransferases"/>
    <property type="match status" value="1"/>
</dbReference>
<dbReference type="InterPro" id="IPR007848">
    <property type="entry name" value="Small_mtfrase_dom"/>
</dbReference>
<keyword evidence="2 5" id="KW-0808">Transferase</keyword>
<dbReference type="FunFam" id="3.40.50.150:FF:000053">
    <property type="entry name" value="Release factor glutamine methyltransferase"/>
    <property type="match status" value="1"/>
</dbReference>
<evidence type="ECO:0000256" key="4">
    <source>
        <dbReference type="ARBA" id="ARBA00048391"/>
    </source>
</evidence>
<dbReference type="HAMAP" id="MF_02126">
    <property type="entry name" value="RF_methyltr_PrmC"/>
    <property type="match status" value="1"/>
</dbReference>
<dbReference type="PANTHER" id="PTHR18895">
    <property type="entry name" value="HEMK METHYLTRANSFERASE"/>
    <property type="match status" value="1"/>
</dbReference>
<proteinExistence type="inferred from homology"/>
<dbReference type="AlphaFoldDB" id="A0A2S5SSC9"/>
<comment type="similarity">
    <text evidence="5">Belongs to the protein N5-glutamine methyltransferase family. PrmC subfamily.</text>
</comment>
<comment type="catalytic activity">
    <reaction evidence="4 5">
        <text>L-glutaminyl-[peptide chain release factor] + S-adenosyl-L-methionine = N(5)-methyl-L-glutaminyl-[peptide chain release factor] + S-adenosyl-L-homocysteine + H(+)</text>
        <dbReference type="Rhea" id="RHEA:42896"/>
        <dbReference type="Rhea" id="RHEA-COMP:10271"/>
        <dbReference type="Rhea" id="RHEA-COMP:10272"/>
        <dbReference type="ChEBI" id="CHEBI:15378"/>
        <dbReference type="ChEBI" id="CHEBI:30011"/>
        <dbReference type="ChEBI" id="CHEBI:57856"/>
        <dbReference type="ChEBI" id="CHEBI:59789"/>
        <dbReference type="ChEBI" id="CHEBI:61891"/>
        <dbReference type="EC" id="2.1.1.297"/>
    </reaction>
</comment>
<evidence type="ECO:0000313" key="9">
    <source>
        <dbReference type="Proteomes" id="UP000238605"/>
    </source>
</evidence>
<accession>A0A2S5SSC9</accession>
<dbReference type="Pfam" id="PF05175">
    <property type="entry name" value="MTS"/>
    <property type="match status" value="1"/>
</dbReference>
<dbReference type="EC" id="2.1.1.297" evidence="5"/>
<dbReference type="RefSeq" id="WP_104303231.1">
    <property type="nucleotide sequence ID" value="NZ_PSNX01000012.1"/>
</dbReference>
<feature type="binding site" evidence="5">
    <location>
        <begin position="186"/>
        <end position="189"/>
    </location>
    <ligand>
        <name>substrate</name>
    </ligand>
</feature>
<gene>
    <name evidence="5 8" type="primary">prmC</name>
    <name evidence="8" type="ORF">C1704_13325</name>
</gene>
<evidence type="ECO:0000313" key="8">
    <source>
        <dbReference type="EMBL" id="PPE65609.1"/>
    </source>
</evidence>